<dbReference type="AlphaFoldDB" id="A0A4C1XVX0"/>
<evidence type="ECO:0000313" key="1">
    <source>
        <dbReference type="EMBL" id="GBP68091.1"/>
    </source>
</evidence>
<reference evidence="1 2" key="1">
    <citation type="journal article" date="2019" name="Commun. Biol.">
        <title>The bagworm genome reveals a unique fibroin gene that provides high tensile strength.</title>
        <authorList>
            <person name="Kono N."/>
            <person name="Nakamura H."/>
            <person name="Ohtoshi R."/>
            <person name="Tomita M."/>
            <person name="Numata K."/>
            <person name="Arakawa K."/>
        </authorList>
    </citation>
    <scope>NUCLEOTIDE SEQUENCE [LARGE SCALE GENOMIC DNA]</scope>
</reference>
<sequence length="81" mass="9543">MLEDHERWISTDTTLALTSSNILKGARARHHTATQPGRIRKELQQAFVRPESRVDRSTPDYRRYQQPLYAVELKTQFGWKC</sequence>
<dbReference type="EMBL" id="BGZK01001001">
    <property type="protein sequence ID" value="GBP68091.1"/>
    <property type="molecule type" value="Genomic_DNA"/>
</dbReference>
<name>A0A4C1XVX0_EUMVA</name>
<keyword evidence="2" id="KW-1185">Reference proteome</keyword>
<accession>A0A4C1XVX0</accession>
<evidence type="ECO:0000313" key="2">
    <source>
        <dbReference type="Proteomes" id="UP000299102"/>
    </source>
</evidence>
<gene>
    <name evidence="1" type="ORF">EVAR_51324_1</name>
</gene>
<comment type="caution">
    <text evidence="1">The sequence shown here is derived from an EMBL/GenBank/DDBJ whole genome shotgun (WGS) entry which is preliminary data.</text>
</comment>
<organism evidence="1 2">
    <name type="scientific">Eumeta variegata</name>
    <name type="common">Bagworm moth</name>
    <name type="synonym">Eumeta japonica</name>
    <dbReference type="NCBI Taxonomy" id="151549"/>
    <lineage>
        <taxon>Eukaryota</taxon>
        <taxon>Metazoa</taxon>
        <taxon>Ecdysozoa</taxon>
        <taxon>Arthropoda</taxon>
        <taxon>Hexapoda</taxon>
        <taxon>Insecta</taxon>
        <taxon>Pterygota</taxon>
        <taxon>Neoptera</taxon>
        <taxon>Endopterygota</taxon>
        <taxon>Lepidoptera</taxon>
        <taxon>Glossata</taxon>
        <taxon>Ditrysia</taxon>
        <taxon>Tineoidea</taxon>
        <taxon>Psychidae</taxon>
        <taxon>Oiketicinae</taxon>
        <taxon>Eumeta</taxon>
    </lineage>
</organism>
<dbReference type="Proteomes" id="UP000299102">
    <property type="component" value="Unassembled WGS sequence"/>
</dbReference>
<proteinExistence type="predicted"/>
<protein>
    <submittedName>
        <fullName evidence="1">Uncharacterized protein</fullName>
    </submittedName>
</protein>